<dbReference type="OrthoDB" id="9901887at2"/>
<sequence length="81" mass="8255">MKELNSKEIAAVSGAGILATIGGTLAGIWGGIYDSITGLLGQNNHSSEAASLIGQGIGQLFELNFSGGVESLRKGCEKLFS</sequence>
<evidence type="ECO:0000313" key="2">
    <source>
        <dbReference type="Proteomes" id="UP000464053"/>
    </source>
</evidence>
<gene>
    <name evidence="1" type="ORF">C7M51_02868</name>
</gene>
<proteinExistence type="predicted"/>
<dbReference type="RefSeq" id="WP_160622417.1">
    <property type="nucleotide sequence ID" value="NZ_CP028271.1"/>
</dbReference>
<name>A0A6P1Q3X6_9GAMM</name>
<dbReference type="AlphaFoldDB" id="A0A6P1Q3X6"/>
<dbReference type="EMBL" id="CP028271">
    <property type="protein sequence ID" value="QHM72555.1"/>
    <property type="molecule type" value="Genomic_DNA"/>
</dbReference>
<dbReference type="KEGG" id="mint:C7M51_02868"/>
<organism evidence="1 2">
    <name type="scientific">Mixta intestinalis</name>
    <dbReference type="NCBI Taxonomy" id="1615494"/>
    <lineage>
        <taxon>Bacteria</taxon>
        <taxon>Pseudomonadati</taxon>
        <taxon>Pseudomonadota</taxon>
        <taxon>Gammaproteobacteria</taxon>
        <taxon>Enterobacterales</taxon>
        <taxon>Erwiniaceae</taxon>
        <taxon>Mixta</taxon>
    </lineage>
</organism>
<protein>
    <submittedName>
        <fullName evidence="1">Uncharacterized protein</fullName>
    </submittedName>
</protein>
<keyword evidence="2" id="KW-1185">Reference proteome</keyword>
<reference evidence="1 2" key="1">
    <citation type="submission" date="2018-03" db="EMBL/GenBank/DDBJ databases">
        <title>Pantoea intestinalis SRCM103226 isolated form the mealworm.</title>
        <authorList>
            <person name="Jeong D.-Y."/>
            <person name="Kim J.W."/>
        </authorList>
    </citation>
    <scope>NUCLEOTIDE SEQUENCE [LARGE SCALE GENOMIC DNA]</scope>
    <source>
        <strain evidence="1 2">SRCM103226</strain>
    </source>
</reference>
<accession>A0A6P1Q3X6</accession>
<evidence type="ECO:0000313" key="1">
    <source>
        <dbReference type="EMBL" id="QHM72555.1"/>
    </source>
</evidence>
<dbReference type="Proteomes" id="UP000464053">
    <property type="component" value="Chromosome"/>
</dbReference>